<dbReference type="InterPro" id="IPR027417">
    <property type="entry name" value="P-loop_NTPase"/>
</dbReference>
<dbReference type="PANTHER" id="PTHR36978">
    <property type="entry name" value="P-LOOP CONTAINING NUCLEOTIDE TRIPHOSPHATE HYDROLASE"/>
    <property type="match status" value="1"/>
</dbReference>
<reference evidence="2" key="1">
    <citation type="journal article" date="2019" name="Int. J. Syst. Evol. Microbiol.">
        <title>The Global Catalogue of Microorganisms (GCM) 10K type strain sequencing project: providing services to taxonomists for standard genome sequencing and annotation.</title>
        <authorList>
            <consortium name="The Broad Institute Genomics Platform"/>
            <consortium name="The Broad Institute Genome Sequencing Center for Infectious Disease"/>
            <person name="Wu L."/>
            <person name="Ma J."/>
        </authorList>
    </citation>
    <scope>NUCLEOTIDE SEQUENCE [LARGE SCALE GENOMIC DNA]</scope>
    <source>
        <strain evidence="2">JCM 30346</strain>
    </source>
</reference>
<dbReference type="Gene3D" id="3.40.50.300">
    <property type="entry name" value="P-loop containing nucleotide triphosphate hydrolases"/>
    <property type="match status" value="1"/>
</dbReference>
<dbReference type="EMBL" id="JBHSRF010000011">
    <property type="protein sequence ID" value="MFC6081777.1"/>
    <property type="molecule type" value="Genomic_DNA"/>
</dbReference>
<protein>
    <submittedName>
        <fullName evidence="1">Sulfotransferase family protein</fullName>
        <ecNumber evidence="1">2.8.2.-</ecNumber>
    </submittedName>
</protein>
<dbReference type="SUPFAM" id="SSF52540">
    <property type="entry name" value="P-loop containing nucleoside triphosphate hydrolases"/>
    <property type="match status" value="1"/>
</dbReference>
<dbReference type="Pfam" id="PF17784">
    <property type="entry name" value="Sulfotransfer_4"/>
    <property type="match status" value="1"/>
</dbReference>
<organism evidence="1 2">
    <name type="scientific">Sphaerisporangium aureirubrum</name>
    <dbReference type="NCBI Taxonomy" id="1544736"/>
    <lineage>
        <taxon>Bacteria</taxon>
        <taxon>Bacillati</taxon>
        <taxon>Actinomycetota</taxon>
        <taxon>Actinomycetes</taxon>
        <taxon>Streptosporangiales</taxon>
        <taxon>Streptosporangiaceae</taxon>
        <taxon>Sphaerisporangium</taxon>
    </lineage>
</organism>
<dbReference type="InterPro" id="IPR040632">
    <property type="entry name" value="Sulfotransfer_4"/>
</dbReference>
<gene>
    <name evidence="1" type="ORF">ACFP1K_11465</name>
</gene>
<dbReference type="PANTHER" id="PTHR36978:SF4">
    <property type="entry name" value="P-LOOP CONTAINING NUCLEOSIDE TRIPHOSPHATE HYDROLASE PROTEIN"/>
    <property type="match status" value="1"/>
</dbReference>
<proteinExistence type="predicted"/>
<name>A0ABW1NI94_9ACTN</name>
<sequence>MKQNGGAVMQVIGAGFGRTGTFSLKAALERLGFAPCYHMKEVLDHPAMIYQWLDIAEGRSTDFDAVFDGYAATVDWPAAAYWRELIEYYPDAKVLLTVRDPERWYESMRATILSRAHHGPGLRNRLFTTLLRLRGSDMYAFIRMTRVAVSEKVFGGSATDRETLIKAFHAHVREVRETVPADRLLVYEVKQGWEPLCAFLGVPVPDEPFPWLNDRDDFRRSTREFRKHAVWRRSAPRKALAKG</sequence>
<evidence type="ECO:0000313" key="1">
    <source>
        <dbReference type="EMBL" id="MFC6081777.1"/>
    </source>
</evidence>
<comment type="caution">
    <text evidence="1">The sequence shown here is derived from an EMBL/GenBank/DDBJ whole genome shotgun (WGS) entry which is preliminary data.</text>
</comment>
<dbReference type="GO" id="GO:0016740">
    <property type="term" value="F:transferase activity"/>
    <property type="evidence" value="ECO:0007669"/>
    <property type="project" value="UniProtKB-KW"/>
</dbReference>
<dbReference type="RefSeq" id="WP_380750389.1">
    <property type="nucleotide sequence ID" value="NZ_JBHSRF010000011.1"/>
</dbReference>
<keyword evidence="2" id="KW-1185">Reference proteome</keyword>
<dbReference type="Proteomes" id="UP001596137">
    <property type="component" value="Unassembled WGS sequence"/>
</dbReference>
<dbReference type="EC" id="2.8.2.-" evidence="1"/>
<keyword evidence="1" id="KW-0808">Transferase</keyword>
<accession>A0ABW1NI94</accession>
<evidence type="ECO:0000313" key="2">
    <source>
        <dbReference type="Proteomes" id="UP001596137"/>
    </source>
</evidence>